<dbReference type="PROSITE" id="PS51471">
    <property type="entry name" value="FE2OG_OXY"/>
    <property type="match status" value="1"/>
</dbReference>
<reference evidence="7" key="1">
    <citation type="journal article" date="2019" name="Database">
        <title>The radish genome database (RadishGD): an integrated information resource for radish genomics.</title>
        <authorList>
            <person name="Yu H.J."/>
            <person name="Baek S."/>
            <person name="Lee Y.J."/>
            <person name="Cho A."/>
            <person name="Mun J.H."/>
        </authorList>
    </citation>
    <scope>NUCLEOTIDE SEQUENCE [LARGE SCALE GENOMIC DNA]</scope>
    <source>
        <strain evidence="7">cv. WK10039</strain>
    </source>
</reference>
<evidence type="ECO:0000256" key="2">
    <source>
        <dbReference type="ARBA" id="ARBA00022723"/>
    </source>
</evidence>
<dbReference type="PANTHER" id="PTHR10209:SF473">
    <property type="entry name" value="1-AMINOCYCLOPROPANE-1-CARBOXYLATE OXIDASE HOMOLOG 10-RELATED"/>
    <property type="match status" value="1"/>
</dbReference>
<protein>
    <submittedName>
        <fullName evidence="8">1-aminocyclopropane-1-carboxylate oxidase homolog 9 isoform X2</fullName>
    </submittedName>
</protein>
<proteinExistence type="inferred from homology"/>
<evidence type="ECO:0000313" key="8">
    <source>
        <dbReference type="RefSeq" id="XP_056851063.1"/>
    </source>
</evidence>
<sequence length="308" mass="34661">MTEGYGKMGMPAFVSTKAGVKGLVDAEITELPRVFRYPPSTLSNNKPSDISGLNLTVPIIDFGEINNERNIIVSKIKDAAENWGFFQVINHCVPLSVLEDIKQGVRRFHEEDPEVKNKYCSTDVNKRFVYNNNIDLLRSSRMNWRDSFVCYIAPDAASPDEIPVACRDAVMEYSKHVMDFGALLFQLLSEALDQIGGLQVLHKDYWVDVTPIHGALVVNIGDFMQLITNDKFSSAEHRVRANRDGPRISVACFFSSNLFPNSTVYEPIKELLSDENPAKYRYMTIPKYTAGYLAGGFNGKSHLSTFRI</sequence>
<dbReference type="InterPro" id="IPR026992">
    <property type="entry name" value="DIOX_N"/>
</dbReference>
<dbReference type="InterPro" id="IPR027443">
    <property type="entry name" value="IPNS-like_sf"/>
</dbReference>
<evidence type="ECO:0000256" key="4">
    <source>
        <dbReference type="ARBA" id="ARBA00023004"/>
    </source>
</evidence>
<organism evidence="7 8">
    <name type="scientific">Raphanus sativus</name>
    <name type="common">Radish</name>
    <name type="synonym">Raphanus raphanistrum var. sativus</name>
    <dbReference type="NCBI Taxonomy" id="3726"/>
    <lineage>
        <taxon>Eukaryota</taxon>
        <taxon>Viridiplantae</taxon>
        <taxon>Streptophyta</taxon>
        <taxon>Embryophyta</taxon>
        <taxon>Tracheophyta</taxon>
        <taxon>Spermatophyta</taxon>
        <taxon>Magnoliopsida</taxon>
        <taxon>eudicotyledons</taxon>
        <taxon>Gunneridae</taxon>
        <taxon>Pentapetalae</taxon>
        <taxon>rosids</taxon>
        <taxon>malvids</taxon>
        <taxon>Brassicales</taxon>
        <taxon>Brassicaceae</taxon>
        <taxon>Brassiceae</taxon>
        <taxon>Raphanus</taxon>
    </lineage>
</organism>
<dbReference type="GeneID" id="108827232"/>
<keyword evidence="3 5" id="KW-0560">Oxidoreductase</keyword>
<accession>A0A9W3CHI5</accession>
<evidence type="ECO:0000256" key="3">
    <source>
        <dbReference type="ARBA" id="ARBA00023002"/>
    </source>
</evidence>
<dbReference type="InterPro" id="IPR044861">
    <property type="entry name" value="IPNS-like_FE2OG_OXY"/>
</dbReference>
<dbReference type="PANTHER" id="PTHR10209">
    <property type="entry name" value="OXIDOREDUCTASE, 2OG-FE II OXYGENASE FAMILY PROTEIN"/>
    <property type="match status" value="1"/>
</dbReference>
<dbReference type="GO" id="GO:0051213">
    <property type="term" value="F:dioxygenase activity"/>
    <property type="evidence" value="ECO:0007669"/>
    <property type="project" value="UniProtKB-ARBA"/>
</dbReference>
<keyword evidence="4 5" id="KW-0408">Iron</keyword>
<evidence type="ECO:0000256" key="1">
    <source>
        <dbReference type="ARBA" id="ARBA00008056"/>
    </source>
</evidence>
<gene>
    <name evidence="8" type="primary">LOC108827232</name>
</gene>
<dbReference type="AlphaFoldDB" id="A0A9W3CHI5"/>
<evidence type="ECO:0000256" key="5">
    <source>
        <dbReference type="RuleBase" id="RU003682"/>
    </source>
</evidence>
<dbReference type="Proteomes" id="UP000504610">
    <property type="component" value="Chromosome 9"/>
</dbReference>
<dbReference type="Gene3D" id="2.60.120.330">
    <property type="entry name" value="B-lactam Antibiotic, Isopenicillin N Synthase, Chain"/>
    <property type="match status" value="2"/>
</dbReference>
<feature type="domain" description="Fe2OG dioxygenase" evidence="6">
    <location>
        <begin position="158"/>
        <end position="256"/>
    </location>
</feature>
<keyword evidence="2 5" id="KW-0479">Metal-binding</keyword>
<dbReference type="GO" id="GO:0046872">
    <property type="term" value="F:metal ion binding"/>
    <property type="evidence" value="ECO:0007669"/>
    <property type="project" value="UniProtKB-KW"/>
</dbReference>
<dbReference type="SUPFAM" id="SSF51197">
    <property type="entry name" value="Clavaminate synthase-like"/>
    <property type="match status" value="1"/>
</dbReference>
<keyword evidence="7" id="KW-1185">Reference proteome</keyword>
<reference evidence="8" key="2">
    <citation type="submission" date="2025-08" db="UniProtKB">
        <authorList>
            <consortium name="RefSeq"/>
        </authorList>
    </citation>
    <scope>IDENTIFICATION</scope>
    <source>
        <tissue evidence="8">Leaf</tissue>
    </source>
</reference>
<dbReference type="InterPro" id="IPR005123">
    <property type="entry name" value="Oxoglu/Fe-dep_dioxygenase_dom"/>
</dbReference>
<dbReference type="Pfam" id="PF14226">
    <property type="entry name" value="DIOX_N"/>
    <property type="match status" value="1"/>
</dbReference>
<name>A0A9W3CHI5_RAPSA</name>
<evidence type="ECO:0000259" key="6">
    <source>
        <dbReference type="PROSITE" id="PS51471"/>
    </source>
</evidence>
<evidence type="ECO:0000313" key="7">
    <source>
        <dbReference type="Proteomes" id="UP000504610"/>
    </source>
</evidence>
<dbReference type="RefSeq" id="XP_056851063.1">
    <property type="nucleotide sequence ID" value="XM_056995083.1"/>
</dbReference>
<dbReference type="Pfam" id="PF03171">
    <property type="entry name" value="2OG-FeII_Oxy"/>
    <property type="match status" value="1"/>
</dbReference>
<comment type="similarity">
    <text evidence="1 5">Belongs to the iron/ascorbate-dependent oxidoreductase family.</text>
</comment>